<name>A0A409VSR8_PSICY</name>
<accession>A0A409VSR8</accession>
<protein>
    <recommendedName>
        <fullName evidence="3">F-box domain-containing protein</fullName>
    </recommendedName>
</protein>
<evidence type="ECO:0008006" key="3">
    <source>
        <dbReference type="Google" id="ProtNLM"/>
    </source>
</evidence>
<organism evidence="1 2">
    <name type="scientific">Psilocybe cyanescens</name>
    <dbReference type="NCBI Taxonomy" id="93625"/>
    <lineage>
        <taxon>Eukaryota</taxon>
        <taxon>Fungi</taxon>
        <taxon>Dikarya</taxon>
        <taxon>Basidiomycota</taxon>
        <taxon>Agaricomycotina</taxon>
        <taxon>Agaricomycetes</taxon>
        <taxon>Agaricomycetidae</taxon>
        <taxon>Agaricales</taxon>
        <taxon>Agaricineae</taxon>
        <taxon>Strophariaceae</taxon>
        <taxon>Psilocybe</taxon>
    </lineage>
</organism>
<gene>
    <name evidence="1" type="ORF">CVT25_006953</name>
</gene>
<dbReference type="InParanoid" id="A0A409VSR8"/>
<keyword evidence="2" id="KW-1185">Reference proteome</keyword>
<sequence length="150" mass="17291">MVLFCRRHLFSKFCIEDGYNYLTLTKLLATDADIPRYIKKFLYRFSAVNDNERILELLGTKTSSLRSIVLGGFYGSFKIWNELLITIQMLLVPIQLPTITHLDLRYLNNLPIVELSRCSHQDELRLEYVTGATFHQSQIVDQNLGSGVFG</sequence>
<comment type="caution">
    <text evidence="1">The sequence shown here is derived from an EMBL/GenBank/DDBJ whole genome shotgun (WGS) entry which is preliminary data.</text>
</comment>
<dbReference type="Proteomes" id="UP000283269">
    <property type="component" value="Unassembled WGS sequence"/>
</dbReference>
<evidence type="ECO:0000313" key="1">
    <source>
        <dbReference type="EMBL" id="PPQ69236.1"/>
    </source>
</evidence>
<dbReference type="AlphaFoldDB" id="A0A409VSR8"/>
<dbReference type="EMBL" id="NHYD01003939">
    <property type="protein sequence ID" value="PPQ69236.1"/>
    <property type="molecule type" value="Genomic_DNA"/>
</dbReference>
<reference evidence="1 2" key="1">
    <citation type="journal article" date="2018" name="Evol. Lett.">
        <title>Horizontal gene cluster transfer increased hallucinogenic mushroom diversity.</title>
        <authorList>
            <person name="Reynolds H.T."/>
            <person name="Vijayakumar V."/>
            <person name="Gluck-Thaler E."/>
            <person name="Korotkin H.B."/>
            <person name="Matheny P.B."/>
            <person name="Slot J.C."/>
        </authorList>
    </citation>
    <scope>NUCLEOTIDE SEQUENCE [LARGE SCALE GENOMIC DNA]</scope>
    <source>
        <strain evidence="1 2">2631</strain>
    </source>
</reference>
<dbReference type="STRING" id="93625.A0A409VSR8"/>
<proteinExistence type="predicted"/>
<evidence type="ECO:0000313" key="2">
    <source>
        <dbReference type="Proteomes" id="UP000283269"/>
    </source>
</evidence>